<gene>
    <name evidence="2" type="ORF">BLA29_006547</name>
</gene>
<dbReference type="AlphaFoldDB" id="A0A1Y3AZL1"/>
<feature type="compositionally biased region" description="Basic and acidic residues" evidence="1">
    <location>
        <begin position="92"/>
        <end position="101"/>
    </location>
</feature>
<dbReference type="EMBL" id="MUJZ01049291">
    <property type="protein sequence ID" value="OTF73962.1"/>
    <property type="molecule type" value="Genomic_DNA"/>
</dbReference>
<dbReference type="OrthoDB" id="10551096at2759"/>
<name>A0A1Y3AZL1_EURMA</name>
<evidence type="ECO:0000313" key="3">
    <source>
        <dbReference type="Proteomes" id="UP000194236"/>
    </source>
</evidence>
<evidence type="ECO:0000313" key="2">
    <source>
        <dbReference type="EMBL" id="OTF73962.1"/>
    </source>
</evidence>
<sequence length="159" mass="18261">MINEKEIDLQLPSSESPTGKLLSFNLQQQDQFPSIHHQQQRQTDVFNMNGENGEHVNHDEIHSNQSIESYHTSVAEMILPSTTIVNSSNQHCDNREEESQRNNDQTLSLKWSKLCSKPPLLRSNQFIETMIGAYRKHLADHCDPVKIDDVRDHPLNSFG</sequence>
<protein>
    <submittedName>
        <fullName evidence="2">Uncharacterized protein</fullName>
    </submittedName>
</protein>
<feature type="region of interest" description="Disordered" evidence="1">
    <location>
        <begin position="86"/>
        <end position="105"/>
    </location>
</feature>
<evidence type="ECO:0000256" key="1">
    <source>
        <dbReference type="SAM" id="MobiDB-lite"/>
    </source>
</evidence>
<comment type="caution">
    <text evidence="2">The sequence shown here is derived from an EMBL/GenBank/DDBJ whole genome shotgun (WGS) entry which is preliminary data.</text>
</comment>
<reference evidence="2 3" key="1">
    <citation type="submission" date="2017-03" db="EMBL/GenBank/DDBJ databases">
        <title>Genome Survey of Euroglyphus maynei.</title>
        <authorList>
            <person name="Arlian L.G."/>
            <person name="Morgan M.S."/>
            <person name="Rider S.D."/>
        </authorList>
    </citation>
    <scope>NUCLEOTIDE SEQUENCE [LARGE SCALE GENOMIC DNA]</scope>
    <source>
        <strain evidence="2">Arlian Lab</strain>
        <tissue evidence="2">Whole body</tissue>
    </source>
</reference>
<organism evidence="2 3">
    <name type="scientific">Euroglyphus maynei</name>
    <name type="common">Mayne's house dust mite</name>
    <dbReference type="NCBI Taxonomy" id="6958"/>
    <lineage>
        <taxon>Eukaryota</taxon>
        <taxon>Metazoa</taxon>
        <taxon>Ecdysozoa</taxon>
        <taxon>Arthropoda</taxon>
        <taxon>Chelicerata</taxon>
        <taxon>Arachnida</taxon>
        <taxon>Acari</taxon>
        <taxon>Acariformes</taxon>
        <taxon>Sarcoptiformes</taxon>
        <taxon>Astigmata</taxon>
        <taxon>Psoroptidia</taxon>
        <taxon>Analgoidea</taxon>
        <taxon>Pyroglyphidae</taxon>
        <taxon>Pyroglyphinae</taxon>
        <taxon>Euroglyphus</taxon>
    </lineage>
</organism>
<proteinExistence type="predicted"/>
<accession>A0A1Y3AZL1</accession>
<dbReference type="Proteomes" id="UP000194236">
    <property type="component" value="Unassembled WGS sequence"/>
</dbReference>
<keyword evidence="3" id="KW-1185">Reference proteome</keyword>